<keyword evidence="3" id="KW-0653">Protein transport</keyword>
<comment type="function">
    <text evidence="3">Component of the exocyst complex.</text>
</comment>
<dbReference type="SUPFAM" id="SSF74788">
    <property type="entry name" value="Cullin repeat-like"/>
    <property type="match status" value="1"/>
</dbReference>
<reference evidence="5" key="1">
    <citation type="submission" date="2018-04" db="EMBL/GenBank/DDBJ databases">
        <title>WGS assembly of Panicum hallii.</title>
        <authorList>
            <person name="Lovell J."/>
            <person name="Jenkins J."/>
            <person name="Lowry D."/>
            <person name="Mamidi S."/>
            <person name="Sreedasyam A."/>
            <person name="Weng X."/>
            <person name="Barry K."/>
            <person name="Bonette J."/>
            <person name="Campitelli B."/>
            <person name="Daum C."/>
            <person name="Gordon S."/>
            <person name="Gould B."/>
            <person name="Lipzen A."/>
            <person name="Macqueen A."/>
            <person name="Palacio-Mejia J."/>
            <person name="Plott C."/>
            <person name="Shakirov E."/>
            <person name="Shu S."/>
            <person name="Yoshinaga Y."/>
            <person name="Zane M."/>
            <person name="Rokhsar D."/>
            <person name="Grimwood J."/>
            <person name="Schmutz J."/>
            <person name="Juenger T."/>
        </authorList>
    </citation>
    <scope>NUCLEOTIDE SEQUENCE [LARGE SCALE GENOMIC DNA]</scope>
    <source>
        <strain evidence="5">FIL2</strain>
    </source>
</reference>
<dbReference type="AlphaFoldDB" id="A0A2T8JCC8"/>
<keyword evidence="2 3" id="KW-0813">Transport</keyword>
<dbReference type="InterPro" id="IPR016159">
    <property type="entry name" value="Cullin_repeat-like_dom_sf"/>
</dbReference>
<feature type="domain" description="Exocyst complex subunit Exo70 C-terminal" evidence="4">
    <location>
        <begin position="206"/>
        <end position="540"/>
    </location>
</feature>
<dbReference type="EMBL" id="CM008049">
    <property type="protein sequence ID" value="PVH47577.1"/>
    <property type="molecule type" value="Genomic_DNA"/>
</dbReference>
<evidence type="ECO:0000259" key="4">
    <source>
        <dbReference type="Pfam" id="PF03081"/>
    </source>
</evidence>
<comment type="similarity">
    <text evidence="1 3">Belongs to the EXO70 family.</text>
</comment>
<dbReference type="GO" id="GO:0006887">
    <property type="term" value="P:exocytosis"/>
    <property type="evidence" value="ECO:0007669"/>
    <property type="project" value="UniProtKB-KW"/>
</dbReference>
<dbReference type="GO" id="GO:0015031">
    <property type="term" value="P:protein transport"/>
    <property type="evidence" value="ECO:0007669"/>
    <property type="project" value="UniProtKB-KW"/>
</dbReference>
<dbReference type="PANTHER" id="PTHR12542:SF170">
    <property type="entry name" value="EXOCYST SUBUNIT EXO70 FAMILY PROTEIN"/>
    <property type="match status" value="1"/>
</dbReference>
<keyword evidence="3" id="KW-0268">Exocytosis</keyword>
<gene>
    <name evidence="5" type="ORF">PAHAL_4G091500</name>
</gene>
<dbReference type="Pfam" id="PF03081">
    <property type="entry name" value="Exo70_C"/>
    <property type="match status" value="1"/>
</dbReference>
<proteinExistence type="inferred from homology"/>
<dbReference type="Gene3D" id="1.20.1280.170">
    <property type="entry name" value="Exocyst complex component Exo70"/>
    <property type="match status" value="1"/>
</dbReference>
<name>A0A2T8JCC8_9POAL</name>
<evidence type="ECO:0000256" key="2">
    <source>
        <dbReference type="ARBA" id="ARBA00022448"/>
    </source>
</evidence>
<evidence type="ECO:0000256" key="1">
    <source>
        <dbReference type="ARBA" id="ARBA00006756"/>
    </source>
</evidence>
<dbReference type="InterPro" id="IPR046364">
    <property type="entry name" value="Exo70_C"/>
</dbReference>
<dbReference type="GO" id="GO:0005546">
    <property type="term" value="F:phosphatidylinositol-4,5-bisphosphate binding"/>
    <property type="evidence" value="ECO:0007669"/>
    <property type="project" value="InterPro"/>
</dbReference>
<dbReference type="GO" id="GO:0000145">
    <property type="term" value="C:exocyst"/>
    <property type="evidence" value="ECO:0007669"/>
    <property type="project" value="InterPro"/>
</dbReference>
<dbReference type="Gramene" id="PVH47577">
    <property type="protein sequence ID" value="PVH47577"/>
    <property type="gene ID" value="PAHAL_4G091500"/>
</dbReference>
<sequence>MLHLFSTSPQTGVVNGHQTHLRSGVCSLWIVNFTASSSFIVSMGVVHSGRKGSGSNTRTIVSTSGTLSTGYTSTTTASTTTTSTTASSGFHPSSALIEEQLTKTAKREVPAEVNTEEEERFDGLVREFFGAPAANCSVNGGAIQVLVRWFRELGIPWVLHLADGAAAGELERTFPSQGRPYAVSPWIRVLTKIMGTSHSARLLFPDRSSQLTRFTQEAISKMLPFVDVIVATSDEAFLSKWEDAPYKKLKTLLNVRDALCQALSKIQSPSMPETSEEVQRIQSEMVTLLSAKEGKVDEAIWNTMEEIRRRILEPMDRGINSSGTHTPRVSPIIYNVTRSVISYVLFLRTNYSSVAPILYEAASLGKIVTEIGNTNPLSSLAVEMISCVEEKVDKKSQSFLDQSIRFLFLANNSYLIRELLHHSISESVPESHMQALTNKVEGCIRDYIQVSWAPLLSCLNYTTPSRLGRDSPLTKFEREFQKTYNTQKLWPVRNPALRRKLREAIAEKVISGFTKYLVDNNITARKRKVTPKKMEEMLQELFEGLRFSGNL</sequence>
<protein>
    <recommendedName>
        <fullName evidence="3">Exocyst subunit Exo70 family protein</fullName>
    </recommendedName>
</protein>
<evidence type="ECO:0000313" key="5">
    <source>
        <dbReference type="EMBL" id="PVH47577.1"/>
    </source>
</evidence>
<dbReference type="Proteomes" id="UP000243499">
    <property type="component" value="Chromosome 4"/>
</dbReference>
<organism evidence="5">
    <name type="scientific">Panicum hallii</name>
    <dbReference type="NCBI Taxonomy" id="206008"/>
    <lineage>
        <taxon>Eukaryota</taxon>
        <taxon>Viridiplantae</taxon>
        <taxon>Streptophyta</taxon>
        <taxon>Embryophyta</taxon>
        <taxon>Tracheophyta</taxon>
        <taxon>Spermatophyta</taxon>
        <taxon>Magnoliopsida</taxon>
        <taxon>Liliopsida</taxon>
        <taxon>Poales</taxon>
        <taxon>Poaceae</taxon>
        <taxon>PACMAD clade</taxon>
        <taxon>Panicoideae</taxon>
        <taxon>Panicodae</taxon>
        <taxon>Paniceae</taxon>
        <taxon>Panicinae</taxon>
        <taxon>Panicum</taxon>
        <taxon>Panicum sect. Panicum</taxon>
    </lineage>
</organism>
<evidence type="ECO:0000256" key="3">
    <source>
        <dbReference type="RuleBase" id="RU365026"/>
    </source>
</evidence>
<dbReference type="PANTHER" id="PTHR12542">
    <property type="entry name" value="EXOCYST COMPLEX PROTEIN EXO70"/>
    <property type="match status" value="1"/>
</dbReference>
<dbReference type="InterPro" id="IPR004140">
    <property type="entry name" value="Exo70"/>
</dbReference>
<accession>A0A2T8JCC8</accession>